<proteinExistence type="inferred from homology"/>
<dbReference type="PANTHER" id="PTHR42987">
    <property type="entry name" value="PEPTIDASE S49"/>
    <property type="match status" value="1"/>
</dbReference>
<dbReference type="Gene3D" id="6.20.330.10">
    <property type="match status" value="1"/>
</dbReference>
<evidence type="ECO:0000313" key="8">
    <source>
        <dbReference type="Proteomes" id="UP001155220"/>
    </source>
</evidence>
<dbReference type="InterPro" id="IPR047272">
    <property type="entry name" value="S49_SppA_C"/>
</dbReference>
<dbReference type="GO" id="GO:0008236">
    <property type="term" value="F:serine-type peptidase activity"/>
    <property type="evidence" value="ECO:0007669"/>
    <property type="project" value="UniProtKB-KW"/>
</dbReference>
<organism evidence="7 8">
    <name type="scientific">Aurantimonas marianensis</name>
    <dbReference type="NCBI Taxonomy" id="2920428"/>
    <lineage>
        <taxon>Bacteria</taxon>
        <taxon>Pseudomonadati</taxon>
        <taxon>Pseudomonadota</taxon>
        <taxon>Alphaproteobacteria</taxon>
        <taxon>Hyphomicrobiales</taxon>
        <taxon>Aurantimonadaceae</taxon>
        <taxon>Aurantimonas</taxon>
    </lineage>
</organism>
<dbReference type="NCBIfam" id="TIGR00706">
    <property type="entry name" value="SppA_dom"/>
    <property type="match status" value="1"/>
</dbReference>
<keyword evidence="5" id="KW-1133">Transmembrane helix</keyword>
<dbReference type="Pfam" id="PF01343">
    <property type="entry name" value="Peptidase_S49"/>
    <property type="match status" value="1"/>
</dbReference>
<dbReference type="PANTHER" id="PTHR42987:SF6">
    <property type="entry name" value="PROTEINASE IV"/>
    <property type="match status" value="1"/>
</dbReference>
<evidence type="ECO:0000256" key="1">
    <source>
        <dbReference type="ARBA" id="ARBA00008683"/>
    </source>
</evidence>
<sequence length="327" mass="35217">MSGTAEDLIDRRRLRRKLSFWRVAAVVFAALAVLGIALFSSVGGRSAFSTRDQIARVAIEGLITEDQELLDLLEKVKDEAAVKAVVLRIDSPGGTTVGGEALYEAVRAIAAVKPVAAEVGTLAASAGYMIASGADHIVARRTSIVGSIGVIFQYVDASQLLDTIGVDVNAIKSSPLKAEPSPFAPAPEAAKAMIRRLIMDTYEWFVALVAERRGMSLAEARVLADGSIFTGSQGLERNLVDALGGEAEVRRWLEDDRGVRKGLKIVDREPEEEGYVSLFATARTMLFRGFGLDPRAASLETALLRKVGHLDGMVSLWQPLDERAPLR</sequence>
<protein>
    <submittedName>
        <fullName evidence="7">Signal peptide peptidase SppA</fullName>
    </submittedName>
</protein>
<keyword evidence="2" id="KW-0645">Protease</keyword>
<evidence type="ECO:0000313" key="7">
    <source>
        <dbReference type="EMBL" id="MCP3053913.1"/>
    </source>
</evidence>
<dbReference type="RefSeq" id="WP_253962798.1">
    <property type="nucleotide sequence ID" value="NZ_JALHBS010000009.1"/>
</dbReference>
<evidence type="ECO:0000259" key="6">
    <source>
        <dbReference type="Pfam" id="PF01343"/>
    </source>
</evidence>
<keyword evidence="8" id="KW-1185">Reference proteome</keyword>
<dbReference type="InterPro" id="IPR004635">
    <property type="entry name" value="Pept_S49_SppA"/>
</dbReference>
<feature type="domain" description="Peptidase S49" evidence="6">
    <location>
        <begin position="110"/>
        <end position="259"/>
    </location>
</feature>
<dbReference type="CDD" id="cd07023">
    <property type="entry name" value="S49_Sppa_N_C"/>
    <property type="match status" value="1"/>
</dbReference>
<accession>A0A9X2H5P7</accession>
<evidence type="ECO:0000256" key="4">
    <source>
        <dbReference type="ARBA" id="ARBA00022825"/>
    </source>
</evidence>
<gene>
    <name evidence="7" type="primary">sppA</name>
    <name evidence="7" type="ORF">MJ956_01965</name>
</gene>
<dbReference type="Proteomes" id="UP001155220">
    <property type="component" value="Unassembled WGS sequence"/>
</dbReference>
<dbReference type="AlphaFoldDB" id="A0A9X2H5P7"/>
<evidence type="ECO:0000256" key="2">
    <source>
        <dbReference type="ARBA" id="ARBA00022670"/>
    </source>
</evidence>
<keyword evidence="3" id="KW-0378">Hydrolase</keyword>
<evidence type="ECO:0000256" key="5">
    <source>
        <dbReference type="SAM" id="Phobius"/>
    </source>
</evidence>
<dbReference type="Gene3D" id="3.90.226.10">
    <property type="entry name" value="2-enoyl-CoA Hydratase, Chain A, domain 1"/>
    <property type="match status" value="1"/>
</dbReference>
<dbReference type="InterPro" id="IPR029045">
    <property type="entry name" value="ClpP/crotonase-like_dom_sf"/>
</dbReference>
<evidence type="ECO:0000256" key="3">
    <source>
        <dbReference type="ARBA" id="ARBA00022801"/>
    </source>
</evidence>
<feature type="transmembrane region" description="Helical" evidence="5">
    <location>
        <begin position="20"/>
        <end position="42"/>
    </location>
</feature>
<dbReference type="GO" id="GO:0006508">
    <property type="term" value="P:proteolysis"/>
    <property type="evidence" value="ECO:0007669"/>
    <property type="project" value="UniProtKB-KW"/>
</dbReference>
<keyword evidence="4" id="KW-0720">Serine protease</keyword>
<dbReference type="EMBL" id="JALHBS010000009">
    <property type="protein sequence ID" value="MCP3053913.1"/>
    <property type="molecule type" value="Genomic_DNA"/>
</dbReference>
<dbReference type="SUPFAM" id="SSF52096">
    <property type="entry name" value="ClpP/crotonase"/>
    <property type="match status" value="1"/>
</dbReference>
<comment type="similarity">
    <text evidence="1">Belongs to the peptidase S49 family.</text>
</comment>
<comment type="caution">
    <text evidence="7">The sequence shown here is derived from an EMBL/GenBank/DDBJ whole genome shotgun (WGS) entry which is preliminary data.</text>
</comment>
<reference evidence="7" key="1">
    <citation type="submission" date="2022-03" db="EMBL/GenBank/DDBJ databases">
        <title>Aurantimonas Liuensis sp. Nov., isolated from the hadal seawater of the Mariana Trench.</title>
        <authorList>
            <person name="Liu R."/>
        </authorList>
    </citation>
    <scope>NUCLEOTIDE SEQUENCE</scope>
    <source>
        <strain evidence="7">LRZ36</strain>
    </source>
</reference>
<keyword evidence="5" id="KW-0472">Membrane</keyword>
<keyword evidence="5" id="KW-0812">Transmembrane</keyword>
<dbReference type="InterPro" id="IPR002142">
    <property type="entry name" value="Peptidase_S49"/>
</dbReference>
<name>A0A9X2H5P7_9HYPH</name>